<dbReference type="EMBL" id="PZQS01000002">
    <property type="protein sequence ID" value="PVD35792.1"/>
    <property type="molecule type" value="Genomic_DNA"/>
</dbReference>
<organism evidence="1 2">
    <name type="scientific">Pomacea canaliculata</name>
    <name type="common">Golden apple snail</name>
    <dbReference type="NCBI Taxonomy" id="400727"/>
    <lineage>
        <taxon>Eukaryota</taxon>
        <taxon>Metazoa</taxon>
        <taxon>Spiralia</taxon>
        <taxon>Lophotrochozoa</taxon>
        <taxon>Mollusca</taxon>
        <taxon>Gastropoda</taxon>
        <taxon>Caenogastropoda</taxon>
        <taxon>Architaenioglossa</taxon>
        <taxon>Ampullarioidea</taxon>
        <taxon>Ampullariidae</taxon>
        <taxon>Pomacea</taxon>
    </lineage>
</organism>
<dbReference type="AlphaFoldDB" id="A0A2T7PQT4"/>
<reference evidence="1 2" key="1">
    <citation type="submission" date="2018-04" db="EMBL/GenBank/DDBJ databases">
        <title>The genome of golden apple snail Pomacea canaliculata provides insight into stress tolerance and invasive adaptation.</title>
        <authorList>
            <person name="Liu C."/>
            <person name="Liu B."/>
            <person name="Ren Y."/>
            <person name="Zhang Y."/>
            <person name="Wang H."/>
            <person name="Li S."/>
            <person name="Jiang F."/>
            <person name="Yin L."/>
            <person name="Zhang G."/>
            <person name="Qian W."/>
            <person name="Fan W."/>
        </authorList>
    </citation>
    <scope>NUCLEOTIDE SEQUENCE [LARGE SCALE GENOMIC DNA]</scope>
    <source>
        <strain evidence="1">SZHN2017</strain>
        <tissue evidence="1">Muscle</tissue>
    </source>
</reference>
<proteinExistence type="predicted"/>
<dbReference type="Proteomes" id="UP000245119">
    <property type="component" value="Linkage Group LG2"/>
</dbReference>
<protein>
    <submittedName>
        <fullName evidence="1">Uncharacterized protein</fullName>
    </submittedName>
</protein>
<evidence type="ECO:0000313" key="1">
    <source>
        <dbReference type="EMBL" id="PVD35792.1"/>
    </source>
</evidence>
<name>A0A2T7PQT4_POMCA</name>
<gene>
    <name evidence="1" type="ORF">C0Q70_02756</name>
</gene>
<dbReference type="STRING" id="400727.A0A2T7PQT4"/>
<dbReference type="OrthoDB" id="9974792at2759"/>
<comment type="caution">
    <text evidence="1">The sequence shown here is derived from an EMBL/GenBank/DDBJ whole genome shotgun (WGS) entry which is preliminary data.</text>
</comment>
<accession>A0A2T7PQT4</accession>
<sequence length="90" mass="10566">MRVGCFFKRIVVTPISDYYNLYEFLRVLAAFLAFYNDFPMPLLHTFRFTFACENRGMTGVGRNLVAMFYREIADISSRRKLSCDKGSRKD</sequence>
<keyword evidence="2" id="KW-1185">Reference proteome</keyword>
<evidence type="ECO:0000313" key="2">
    <source>
        <dbReference type="Proteomes" id="UP000245119"/>
    </source>
</evidence>